<dbReference type="RefSeq" id="WP_171223463.1">
    <property type="nucleotide sequence ID" value="NZ_CP053085.1"/>
</dbReference>
<dbReference type="Gene3D" id="3.40.50.1010">
    <property type="entry name" value="5'-nuclease"/>
    <property type="match status" value="1"/>
</dbReference>
<dbReference type="PANTHER" id="PTHR36173:SF1">
    <property type="entry name" value="RIBONUCLEASE VAPC22"/>
    <property type="match status" value="1"/>
</dbReference>
<gene>
    <name evidence="2" type="ORF">HKW67_00165</name>
</gene>
<dbReference type="AlphaFoldDB" id="A0A6M4IKJ1"/>
<dbReference type="KEGG" id="ggr:HKW67_00165"/>
<dbReference type="SUPFAM" id="SSF88723">
    <property type="entry name" value="PIN domain-like"/>
    <property type="match status" value="1"/>
</dbReference>
<protein>
    <submittedName>
        <fullName evidence="2">Type II toxin-antitoxin system VapC family toxin</fullName>
    </submittedName>
</protein>
<sequence length="130" mass="14621">MSRVVLDTSALLFWTLAPERLSERARAAIDAAAPFGWMASAISLWEIGLKEQRGQLSLGVTFTEYVQRLQLVDGLVLAPVDVRTWLRTLDLDWAHRDPADRVIVATAELHSLPLITSDAEMGRYYPDVVW</sequence>
<keyword evidence="3" id="KW-1185">Reference proteome</keyword>
<dbReference type="InterPro" id="IPR052919">
    <property type="entry name" value="TA_system_RNase"/>
</dbReference>
<evidence type="ECO:0000259" key="1">
    <source>
        <dbReference type="Pfam" id="PF01850"/>
    </source>
</evidence>
<evidence type="ECO:0000313" key="2">
    <source>
        <dbReference type="EMBL" id="QJR34037.1"/>
    </source>
</evidence>
<dbReference type="CDD" id="cd09872">
    <property type="entry name" value="PIN_Sll0205-like"/>
    <property type="match status" value="1"/>
</dbReference>
<name>A0A6M4IKJ1_9BACT</name>
<reference evidence="2 3" key="1">
    <citation type="submission" date="2020-05" db="EMBL/GenBank/DDBJ databases">
        <title>Complete genome sequence of Gemmatimonas greenlandica TET16.</title>
        <authorList>
            <person name="Zeng Y."/>
        </authorList>
    </citation>
    <scope>NUCLEOTIDE SEQUENCE [LARGE SCALE GENOMIC DNA]</scope>
    <source>
        <strain evidence="2 3">TET16</strain>
    </source>
</reference>
<dbReference type="InterPro" id="IPR029060">
    <property type="entry name" value="PIN-like_dom_sf"/>
</dbReference>
<dbReference type="Pfam" id="PF01850">
    <property type="entry name" value="PIN"/>
    <property type="match status" value="1"/>
</dbReference>
<dbReference type="PANTHER" id="PTHR36173">
    <property type="entry name" value="RIBONUCLEASE VAPC16-RELATED"/>
    <property type="match status" value="1"/>
</dbReference>
<accession>A0A6M4IKJ1</accession>
<feature type="domain" description="PIN" evidence="1">
    <location>
        <begin position="4"/>
        <end position="124"/>
    </location>
</feature>
<evidence type="ECO:0000313" key="3">
    <source>
        <dbReference type="Proteomes" id="UP000500938"/>
    </source>
</evidence>
<dbReference type="EMBL" id="CP053085">
    <property type="protein sequence ID" value="QJR34037.1"/>
    <property type="molecule type" value="Genomic_DNA"/>
</dbReference>
<dbReference type="Proteomes" id="UP000500938">
    <property type="component" value="Chromosome"/>
</dbReference>
<proteinExistence type="predicted"/>
<dbReference type="InterPro" id="IPR041705">
    <property type="entry name" value="PIN_Sll0205"/>
</dbReference>
<dbReference type="InterPro" id="IPR002716">
    <property type="entry name" value="PIN_dom"/>
</dbReference>
<organism evidence="2 3">
    <name type="scientific">Gemmatimonas groenlandica</name>
    <dbReference type="NCBI Taxonomy" id="2732249"/>
    <lineage>
        <taxon>Bacteria</taxon>
        <taxon>Pseudomonadati</taxon>
        <taxon>Gemmatimonadota</taxon>
        <taxon>Gemmatimonadia</taxon>
        <taxon>Gemmatimonadales</taxon>
        <taxon>Gemmatimonadaceae</taxon>
        <taxon>Gemmatimonas</taxon>
    </lineage>
</organism>